<keyword evidence="7 11" id="KW-0256">Endoplasmic reticulum</keyword>
<comment type="subunit">
    <text evidence="4 11">Heterodimer with ALG13 to form a functional enzyme.</text>
</comment>
<dbReference type="EMBL" id="BDGU01000237">
    <property type="protein sequence ID" value="GAW05187.1"/>
    <property type="molecule type" value="Genomic_DNA"/>
</dbReference>
<comment type="function">
    <text evidence="11">Involved in protein N-glycosylation. Essential for the second step of the dolichol-linked oligosaccharide pathway. Anchors the catalytic subunit ALG13 to the ER.</text>
</comment>
<comment type="subcellular location">
    <subcellularLocation>
        <location evidence="1 11">Endoplasmic reticulum membrane</location>
        <topology evidence="1 11">Single-pass membrane protein</topology>
    </subcellularLocation>
    <subcellularLocation>
        <location evidence="2">Nucleus membrane</location>
        <topology evidence="2">Single-pass membrane protein</topology>
    </subcellularLocation>
</comment>
<keyword evidence="6 11" id="KW-0812">Transmembrane</keyword>
<evidence type="ECO:0000256" key="5">
    <source>
        <dbReference type="ARBA" id="ARBA00017467"/>
    </source>
</evidence>
<dbReference type="GO" id="GO:0004577">
    <property type="term" value="F:N-acetylglucosaminyldiphosphodolichol N-acetylglucosaminyltransferase activity"/>
    <property type="evidence" value="ECO:0007669"/>
    <property type="project" value="TreeGrafter"/>
</dbReference>
<dbReference type="Gene3D" id="3.40.50.2000">
    <property type="entry name" value="Glycogen Phosphorylase B"/>
    <property type="match status" value="1"/>
</dbReference>
<accession>A0A1Q3ED97</accession>
<sequence length="268" mass="29860">MQCFQIELSNHARQVGPSHNFQVSLKTSRSDPSRDSLSIAMFYIIICAVLLVATVCIRVYCILPKPIVPERPKKSAENRTLAVFLGGHTSEMLALVSSLDFDRYFPRIYIISGDDTLSERKAAALEATKAASSHSTSKNSDAYTFLVIPRARKVHQSLLTTPFTALLSVIESFYHVALASSHQKGQFADVLVLNGPGTCLTLCLAVYLNKLEFFGLASPKMVYIESFARVQTLSLSGKLLRFLVDRFVVQWPQLLQDGKRGEYHGWLI</sequence>
<keyword evidence="8 11" id="KW-1133">Transmembrane helix</keyword>
<keyword evidence="9 11" id="KW-0472">Membrane</keyword>
<dbReference type="GO" id="GO:0006488">
    <property type="term" value="P:dolichol-linked oligosaccharide biosynthetic process"/>
    <property type="evidence" value="ECO:0007669"/>
    <property type="project" value="InterPro"/>
</dbReference>
<reference evidence="12 13" key="1">
    <citation type="submission" date="2016-08" db="EMBL/GenBank/DDBJ databases">
        <authorList>
            <consortium name="Lentinula edodes genome sequencing consortium"/>
            <person name="Sakamoto Y."/>
            <person name="Nakade K."/>
            <person name="Sato S."/>
            <person name="Yoshida Y."/>
            <person name="Miyazaki K."/>
            <person name="Natsume S."/>
            <person name="Konno N."/>
        </authorList>
    </citation>
    <scope>NUCLEOTIDE SEQUENCE [LARGE SCALE GENOMIC DNA]</scope>
    <source>
        <strain evidence="12 13">NBRC 111202</strain>
    </source>
</reference>
<evidence type="ECO:0000256" key="4">
    <source>
        <dbReference type="ARBA" id="ARBA00011335"/>
    </source>
</evidence>
<dbReference type="InterPro" id="IPR013969">
    <property type="entry name" value="Oligosacch_biosynth_Alg14"/>
</dbReference>
<dbReference type="Pfam" id="PF08660">
    <property type="entry name" value="Alg14"/>
    <property type="match status" value="1"/>
</dbReference>
<dbReference type="AlphaFoldDB" id="A0A1Q3ED97"/>
<evidence type="ECO:0000256" key="6">
    <source>
        <dbReference type="ARBA" id="ARBA00022692"/>
    </source>
</evidence>
<keyword evidence="12" id="KW-0808">Transferase</keyword>
<gene>
    <name evidence="11" type="primary">ALG14</name>
    <name evidence="12" type="ORF">LENED_007028</name>
</gene>
<dbReference type="Proteomes" id="UP000188533">
    <property type="component" value="Unassembled WGS sequence"/>
</dbReference>
<dbReference type="STRING" id="5353.A0A1Q3ED97"/>
<evidence type="ECO:0000313" key="13">
    <source>
        <dbReference type="Proteomes" id="UP000188533"/>
    </source>
</evidence>
<feature type="transmembrane region" description="Helical" evidence="11">
    <location>
        <begin position="40"/>
        <end position="63"/>
    </location>
</feature>
<organism evidence="12 13">
    <name type="scientific">Lentinula edodes</name>
    <name type="common">Shiitake mushroom</name>
    <name type="synonym">Lentinus edodes</name>
    <dbReference type="NCBI Taxonomy" id="5353"/>
    <lineage>
        <taxon>Eukaryota</taxon>
        <taxon>Fungi</taxon>
        <taxon>Dikarya</taxon>
        <taxon>Basidiomycota</taxon>
        <taxon>Agaricomycotina</taxon>
        <taxon>Agaricomycetes</taxon>
        <taxon>Agaricomycetidae</taxon>
        <taxon>Agaricales</taxon>
        <taxon>Marasmiineae</taxon>
        <taxon>Omphalotaceae</taxon>
        <taxon>Lentinula</taxon>
    </lineage>
</organism>
<keyword evidence="13" id="KW-1185">Reference proteome</keyword>
<name>A0A1Q3ED97_LENED</name>
<evidence type="ECO:0000256" key="10">
    <source>
        <dbReference type="ARBA" id="ARBA00032062"/>
    </source>
</evidence>
<evidence type="ECO:0000256" key="9">
    <source>
        <dbReference type="ARBA" id="ARBA00023136"/>
    </source>
</evidence>
<reference evidence="12 13" key="2">
    <citation type="submission" date="2017-02" db="EMBL/GenBank/DDBJ databases">
        <title>A genome survey and senescence transcriptome analysis in Lentinula edodes.</title>
        <authorList>
            <person name="Sakamoto Y."/>
            <person name="Nakade K."/>
            <person name="Sato S."/>
            <person name="Yoshida Y."/>
            <person name="Miyazaki K."/>
            <person name="Natsume S."/>
            <person name="Konno N."/>
        </authorList>
    </citation>
    <scope>NUCLEOTIDE SEQUENCE [LARGE SCALE GENOMIC DNA]</scope>
    <source>
        <strain evidence="12 13">NBRC 111202</strain>
    </source>
</reference>
<evidence type="ECO:0000256" key="7">
    <source>
        <dbReference type="ARBA" id="ARBA00022824"/>
    </source>
</evidence>
<evidence type="ECO:0000256" key="3">
    <source>
        <dbReference type="ARBA" id="ARBA00009731"/>
    </source>
</evidence>
<evidence type="ECO:0000256" key="11">
    <source>
        <dbReference type="RuleBase" id="RU362127"/>
    </source>
</evidence>
<dbReference type="GO" id="GO:0043541">
    <property type="term" value="C:UDP-N-acetylglucosamine transferase complex"/>
    <property type="evidence" value="ECO:0007669"/>
    <property type="project" value="TreeGrafter"/>
</dbReference>
<proteinExistence type="inferred from homology"/>
<protein>
    <recommendedName>
        <fullName evidence="5 11">UDP-N-acetylglucosamine transferase subunit ALG14</fullName>
    </recommendedName>
    <alternativeName>
        <fullName evidence="10 11">Asparagine-linked glycosylation protein 14</fullName>
    </alternativeName>
</protein>
<evidence type="ECO:0000313" key="12">
    <source>
        <dbReference type="EMBL" id="GAW05187.1"/>
    </source>
</evidence>
<dbReference type="PANTHER" id="PTHR12154">
    <property type="entry name" value="GLYCOSYL TRANSFERASE-RELATED"/>
    <property type="match status" value="1"/>
</dbReference>
<evidence type="ECO:0000256" key="8">
    <source>
        <dbReference type="ARBA" id="ARBA00022989"/>
    </source>
</evidence>
<comment type="similarity">
    <text evidence="3 11">Belongs to the ALG14 family.</text>
</comment>
<comment type="caution">
    <text evidence="12">The sequence shown here is derived from an EMBL/GenBank/DDBJ whole genome shotgun (WGS) entry which is preliminary data.</text>
</comment>
<evidence type="ECO:0000256" key="1">
    <source>
        <dbReference type="ARBA" id="ARBA00004389"/>
    </source>
</evidence>
<evidence type="ECO:0000256" key="2">
    <source>
        <dbReference type="ARBA" id="ARBA00004590"/>
    </source>
</evidence>
<dbReference type="GO" id="GO:0031965">
    <property type="term" value="C:nuclear membrane"/>
    <property type="evidence" value="ECO:0007669"/>
    <property type="project" value="UniProtKB-SubCell"/>
</dbReference>
<dbReference type="PANTHER" id="PTHR12154:SF4">
    <property type="entry name" value="UDP-N-ACETYLGLUCOSAMINE TRANSFERASE SUBUNIT ALG14 HOMOLOG"/>
    <property type="match status" value="1"/>
</dbReference>